<dbReference type="Proteomes" id="UP001589609">
    <property type="component" value="Unassembled WGS sequence"/>
</dbReference>
<organism evidence="2 3">
    <name type="scientific">Ectobacillus funiculus</name>
    <dbReference type="NCBI Taxonomy" id="137993"/>
    <lineage>
        <taxon>Bacteria</taxon>
        <taxon>Bacillati</taxon>
        <taxon>Bacillota</taxon>
        <taxon>Bacilli</taxon>
        <taxon>Bacillales</taxon>
        <taxon>Bacillaceae</taxon>
        <taxon>Ectobacillus</taxon>
    </lineage>
</organism>
<evidence type="ECO:0000313" key="3">
    <source>
        <dbReference type="Proteomes" id="UP001589609"/>
    </source>
</evidence>
<evidence type="ECO:0000259" key="1">
    <source>
        <dbReference type="Pfam" id="PF02254"/>
    </source>
</evidence>
<accession>A0ABV5WHR8</accession>
<proteinExistence type="predicted"/>
<reference evidence="2 3" key="1">
    <citation type="submission" date="2024-09" db="EMBL/GenBank/DDBJ databases">
        <authorList>
            <person name="Sun Q."/>
            <person name="Mori K."/>
        </authorList>
    </citation>
    <scope>NUCLEOTIDE SEQUENCE [LARGE SCALE GENOMIC DNA]</scope>
    <source>
        <strain evidence="2 3">JCM 11201</strain>
    </source>
</reference>
<gene>
    <name evidence="2" type="ORF">ACFFMS_17470</name>
</gene>
<name>A0ABV5WHR8_9BACI</name>
<protein>
    <submittedName>
        <fullName evidence="2">NAD-binding protein</fullName>
    </submittedName>
</protein>
<keyword evidence="3" id="KW-1185">Reference proteome</keyword>
<dbReference type="SUPFAM" id="SSF51735">
    <property type="entry name" value="NAD(P)-binding Rossmann-fold domains"/>
    <property type="match status" value="1"/>
</dbReference>
<dbReference type="Pfam" id="PF02254">
    <property type="entry name" value="TrkA_N"/>
    <property type="match status" value="1"/>
</dbReference>
<dbReference type="Gene3D" id="3.40.50.720">
    <property type="entry name" value="NAD(P)-binding Rossmann-like Domain"/>
    <property type="match status" value="1"/>
</dbReference>
<feature type="domain" description="RCK N-terminal" evidence="1">
    <location>
        <begin position="5"/>
        <end position="119"/>
    </location>
</feature>
<dbReference type="InterPro" id="IPR003148">
    <property type="entry name" value="RCK_N"/>
</dbReference>
<evidence type="ECO:0000313" key="2">
    <source>
        <dbReference type="EMBL" id="MFB9760156.1"/>
    </source>
</evidence>
<sequence>MREFLKSDKTINIVVIDILEKAPMIEERLFYIRGDAADEETLLSANLLRAKAIIIFANQIKQGSYTTKDSLFVDGKTLLVATAIASIKEKMNTSIHITAEVMNQKHIHLFKHVKVDEFILTQVNDFHKTIK</sequence>
<dbReference type="InterPro" id="IPR036291">
    <property type="entry name" value="NAD(P)-bd_dom_sf"/>
</dbReference>
<dbReference type="EMBL" id="JBHMAF010000111">
    <property type="protein sequence ID" value="MFB9760156.1"/>
    <property type="molecule type" value="Genomic_DNA"/>
</dbReference>
<comment type="caution">
    <text evidence="2">The sequence shown here is derived from an EMBL/GenBank/DDBJ whole genome shotgun (WGS) entry which is preliminary data.</text>
</comment>
<dbReference type="RefSeq" id="WP_379950491.1">
    <property type="nucleotide sequence ID" value="NZ_JBHMAF010000111.1"/>
</dbReference>